<evidence type="ECO:0000256" key="7">
    <source>
        <dbReference type="SAM" id="MobiDB-lite"/>
    </source>
</evidence>
<dbReference type="AlphaFoldDB" id="A0A315WD74"/>
<sequence>MLLRSQDRFSSDARVLQDLRHGLLRLLDALHVAGVHHEHHAVGLRVVVLPDVADPLPASQVEDGHLELPLLQVHLGEAHSGSHVLRILCRETQMTQNLSCSFSHSLKLTAEETNLPGFLAPPPSSLRYPDQPSPGSPSCEEHRTLTSWPSSVQELRRRPLTHNAAVVAAGNQQQQHEGDPLKRPGCGIKKEKTSTHLAGSCHRFSQLQQFAIKLNMSVRLQIAAAVFMHRVFVYGSLKRGQSNYPYMSDSNNGKAEFLCNAVTVQKYPLVIATNYNIPFLLNLPGQGNRVHGEIYQVDGKMLEFLDSFENIPTMYQRTVVELEIKMVGKEENLSPGSIMEAFVYSTTTYQPDWPSLPTYDNYDSNGDHGLKYKLREDRKWASVE</sequence>
<dbReference type="Proteomes" id="UP000250572">
    <property type="component" value="Unassembled WGS sequence"/>
</dbReference>
<evidence type="ECO:0000313" key="9">
    <source>
        <dbReference type="EMBL" id="PWA33798.1"/>
    </source>
</evidence>
<comment type="similarity">
    <text evidence="2 6">Belongs to the gamma-glutamylcyclotransferase family.</text>
</comment>
<protein>
    <recommendedName>
        <fullName evidence="6">Gamma-glutamylaminecyclotransferase</fullName>
        <ecNumber evidence="6">4.3.2.8</ecNumber>
    </recommendedName>
</protein>
<dbReference type="InterPro" id="IPR013024">
    <property type="entry name" value="GGCT-like"/>
</dbReference>
<evidence type="ECO:0000313" key="10">
    <source>
        <dbReference type="Proteomes" id="UP000250572"/>
    </source>
</evidence>
<dbReference type="GO" id="GO:0061929">
    <property type="term" value="F:gamma-glutamylaminecyclotransferase activity"/>
    <property type="evidence" value="ECO:0007669"/>
    <property type="project" value="UniProtKB-UniRule"/>
</dbReference>
<accession>A0A315WD74</accession>
<evidence type="ECO:0000256" key="6">
    <source>
        <dbReference type="RuleBase" id="RU367036"/>
    </source>
</evidence>
<evidence type="ECO:0000256" key="1">
    <source>
        <dbReference type="ARBA" id="ARBA00001684"/>
    </source>
</evidence>
<keyword evidence="3 6" id="KW-0456">Lyase</keyword>
<evidence type="ECO:0000256" key="4">
    <source>
        <dbReference type="ARBA" id="ARBA00057733"/>
    </source>
</evidence>
<evidence type="ECO:0000256" key="3">
    <source>
        <dbReference type="ARBA" id="ARBA00023239"/>
    </source>
</evidence>
<dbReference type="PANTHER" id="PTHR12510:SF4">
    <property type="entry name" value="GAMMA-GLUTAMYLAMINECYCLOTRANSFERASE"/>
    <property type="match status" value="1"/>
</dbReference>
<evidence type="ECO:0000259" key="8">
    <source>
        <dbReference type="Pfam" id="PF06094"/>
    </source>
</evidence>
<evidence type="ECO:0000256" key="2">
    <source>
        <dbReference type="ARBA" id="ARBA00008861"/>
    </source>
</evidence>
<dbReference type="EMBL" id="NHOQ01000017">
    <property type="protein sequence ID" value="PWA33798.1"/>
    <property type="molecule type" value="Genomic_DNA"/>
</dbReference>
<reference evidence="9 10" key="1">
    <citation type="journal article" date="2018" name="G3 (Bethesda)">
        <title>A High-Quality Reference Genome for the Invasive Mosquitofish Gambusia affinis Using a Chicago Library.</title>
        <authorList>
            <person name="Hoffberg S.L."/>
            <person name="Troendle N.J."/>
            <person name="Glenn T.C."/>
            <person name="Mahmud O."/>
            <person name="Louha S."/>
            <person name="Chalopin D."/>
            <person name="Bennetzen J.L."/>
            <person name="Mauricio R."/>
        </authorList>
    </citation>
    <scope>NUCLEOTIDE SEQUENCE [LARGE SCALE GENOMIC DNA]</scope>
    <source>
        <strain evidence="9">NE01/NJP1002.9</strain>
        <tissue evidence="9">Muscle</tissue>
    </source>
</reference>
<dbReference type="STRING" id="33528.ENSGAFP00000000035"/>
<name>A0A315WD74_GAMAF</name>
<gene>
    <name evidence="9" type="ORF">CCH79_00017221</name>
</gene>
<dbReference type="GO" id="GO:0005829">
    <property type="term" value="C:cytosol"/>
    <property type="evidence" value="ECO:0007669"/>
    <property type="project" value="TreeGrafter"/>
</dbReference>
<comment type="catalytic activity">
    <reaction evidence="1 6">
        <text>epsilon-(gamma-L-glutamyl)-L-lysine = 5-oxo-L-proline + L-lysine</text>
        <dbReference type="Rhea" id="RHEA:16961"/>
        <dbReference type="ChEBI" id="CHEBI:32551"/>
        <dbReference type="ChEBI" id="CHEBI:58402"/>
        <dbReference type="ChEBI" id="CHEBI:133752"/>
        <dbReference type="EC" id="4.3.2.8"/>
    </reaction>
</comment>
<dbReference type="Pfam" id="PF06094">
    <property type="entry name" value="GGACT"/>
    <property type="match status" value="1"/>
</dbReference>
<dbReference type="FunFam" id="3.10.490.10:FF:000008">
    <property type="entry name" value="Gamma-glutamylaminecyclotransferase A"/>
    <property type="match status" value="1"/>
</dbReference>
<comment type="caution">
    <text evidence="9">The sequence shown here is derived from an EMBL/GenBank/DDBJ whole genome shotgun (WGS) entry which is preliminary data.</text>
</comment>
<feature type="region of interest" description="Disordered" evidence="7">
    <location>
        <begin position="118"/>
        <end position="144"/>
    </location>
</feature>
<dbReference type="Gene3D" id="3.10.490.10">
    <property type="entry name" value="Gamma-glutamyl cyclotransferase-like"/>
    <property type="match status" value="1"/>
</dbReference>
<dbReference type="GO" id="GO:0042219">
    <property type="term" value="P:modified amino acid catabolic process"/>
    <property type="evidence" value="ECO:0007669"/>
    <property type="project" value="UniProtKB-UniRule"/>
</dbReference>
<comment type="function">
    <text evidence="4">May contribute to degradation of proteins cross-linked by transglutaminases by degrading the cross-link between a lysine and a glutamic acid residue. Catalyzes the formation of 5-oxo-L-proline from L-gamma-glutamyl-L-epsilon-lysine.</text>
</comment>
<dbReference type="InterPro" id="IPR039126">
    <property type="entry name" value="GGACT"/>
</dbReference>
<dbReference type="PANTHER" id="PTHR12510">
    <property type="entry name" value="TROPONIN C-AKIN-1 PROTEIN"/>
    <property type="match status" value="1"/>
</dbReference>
<proteinExistence type="inferred from homology"/>
<dbReference type="SUPFAM" id="SSF110857">
    <property type="entry name" value="Gamma-glutamyl cyclotransferase-like"/>
    <property type="match status" value="1"/>
</dbReference>
<dbReference type="InterPro" id="IPR009288">
    <property type="entry name" value="AIG2-like_dom"/>
</dbReference>
<dbReference type="CDD" id="cd06661">
    <property type="entry name" value="GGCT_like"/>
    <property type="match status" value="1"/>
</dbReference>
<evidence type="ECO:0000256" key="5">
    <source>
        <dbReference type="PIRSR" id="PIRSR639126-1"/>
    </source>
</evidence>
<feature type="active site" description="Proton acceptor" evidence="5">
    <location>
        <position position="309"/>
    </location>
</feature>
<feature type="domain" description="Gamma-glutamylcyclotransferase AIG2-like" evidence="8">
    <location>
        <begin position="231"/>
        <end position="351"/>
    </location>
</feature>
<organism evidence="9 10">
    <name type="scientific">Gambusia affinis</name>
    <name type="common">Western mosquitofish</name>
    <name type="synonym">Heterandria affinis</name>
    <dbReference type="NCBI Taxonomy" id="33528"/>
    <lineage>
        <taxon>Eukaryota</taxon>
        <taxon>Metazoa</taxon>
        <taxon>Chordata</taxon>
        <taxon>Craniata</taxon>
        <taxon>Vertebrata</taxon>
        <taxon>Euteleostomi</taxon>
        <taxon>Actinopterygii</taxon>
        <taxon>Neopterygii</taxon>
        <taxon>Teleostei</taxon>
        <taxon>Neoteleostei</taxon>
        <taxon>Acanthomorphata</taxon>
        <taxon>Ovalentaria</taxon>
        <taxon>Atherinomorphae</taxon>
        <taxon>Cyprinodontiformes</taxon>
        <taxon>Poeciliidae</taxon>
        <taxon>Poeciliinae</taxon>
        <taxon>Gambusia</taxon>
    </lineage>
</organism>
<dbReference type="EC" id="4.3.2.8" evidence="6"/>
<dbReference type="InterPro" id="IPR036568">
    <property type="entry name" value="GGCT-like_sf"/>
</dbReference>
<keyword evidence="10" id="KW-1185">Reference proteome</keyword>